<dbReference type="InterPro" id="IPR010610">
    <property type="entry name" value="EryCIII-like_C"/>
</dbReference>
<dbReference type="AlphaFoldDB" id="A0AB74JKP8"/>
<feature type="non-terminal residue" evidence="5">
    <location>
        <position position="1"/>
    </location>
</feature>
<dbReference type="InterPro" id="IPR002213">
    <property type="entry name" value="UDP_glucos_trans"/>
</dbReference>
<keyword evidence="1" id="KW-0808">Transferase</keyword>
<evidence type="ECO:0000313" key="5">
    <source>
        <dbReference type="EMBL" id="THX23914.1"/>
    </source>
</evidence>
<dbReference type="Proteomes" id="UP000310374">
    <property type="component" value="Unassembled WGS sequence"/>
</dbReference>
<dbReference type="Pfam" id="PF06722">
    <property type="entry name" value="EryCIII-like_C"/>
    <property type="match status" value="1"/>
</dbReference>
<proteinExistence type="predicted"/>
<dbReference type="PANTHER" id="PTHR48050">
    <property type="entry name" value="STEROL 3-BETA-GLUCOSYLTRANSFERASE"/>
    <property type="match status" value="1"/>
</dbReference>
<evidence type="ECO:0000313" key="6">
    <source>
        <dbReference type="Proteomes" id="UP000310374"/>
    </source>
</evidence>
<reference evidence="5 6" key="1">
    <citation type="submission" date="2018-10" db="EMBL/GenBank/DDBJ databases">
        <title>Fifty Aureobasidium pullulans genomes reveal a recombining polyextremotolerant generalist.</title>
        <authorList>
            <person name="Gostincar C."/>
            <person name="Turk M."/>
            <person name="Zajc J."/>
            <person name="Gunde-Cimerman N."/>
        </authorList>
    </citation>
    <scope>NUCLEOTIDE SEQUENCE [LARGE SCALE GENOMIC DNA]</scope>
    <source>
        <strain evidence="5 6">EXF-10081</strain>
    </source>
</reference>
<evidence type="ECO:0000259" key="3">
    <source>
        <dbReference type="Pfam" id="PF03033"/>
    </source>
</evidence>
<sequence length="819" mass="89412">HAGLLADRYADDGRIDVNLDSRLSRTLSTLVKLPSSDGGLHSPSPQHHRYTSPEHFPLHLNIVIHVVGSRGDVQPFVALGNELQRYGHRVRLATHSRFKEFVHDSGLEFYSIGGDPGELMSYMVKNPGLIPSMQSLRAGDIPRKRKMIMEMLGGCWNSCIEPDPLTDQPFVAHAIIANPPSFAHIHCAEALGIPVHLVFTMPWTATSSFPHPLANIFGRTKDTKLANYLSYILVEFMTWQGLGDVINNWRRGIGLEPVPNTEGPLLASTLSVPFTYCWSPALIPKPVDWPANVDVSGFFFREPPAYTPSDDLRAFLDAGDPPVYIGFGSIVLDDSAAMSSLILEAVSACGLRAIISRGWSRLDGPARSDVFWLGDCPHEWLFQHVSTVVHHGGAGTAACGLRNARPTVIVPFFGDQPFWGDMVAAAGAGPTPIPQKSLNAQNLSEALRFCQKDEVQAAANKIAGKMKDEDGVRAAVMSFLNNLPVEKMQCDFLPDQPASWSFKVGKHMTKISVLAAEVLVREEGVNPSNFKAYRPSPIVIENRRWDPATGFYSSVLATSVDLAGTVGDIFLKPAQEYRRGRSRSKRPNLKLSDDCDHTGQHSKVFGTSGETSSASKDLSLLAQTHPNFETRLQQDDIQNRRHHMAVVGSMALASGKSFGKIVPIFYKGFVVDWPLAVTEGFRSMPRLWGEEVKEYGKVTDWKSGAVVAGKSFTLGIGDGIKDFTQLPGEGARKGGAWGAVKGVAKGSGSLLTKTMSGGLGLIAYPGQGIAKSLWTLTHGKTGKEIMVARRAEGIWRARSAGRRVIKEVRGGYYNVNVRR</sequence>
<name>A0AB74JKP8_AURPU</name>
<dbReference type="EMBL" id="QZAT01000135">
    <property type="protein sequence ID" value="THX23914.1"/>
    <property type="molecule type" value="Genomic_DNA"/>
</dbReference>
<gene>
    <name evidence="5" type="ORF">D6D12_08043</name>
</gene>
<dbReference type="SUPFAM" id="SSF53756">
    <property type="entry name" value="UDP-Glycosyltransferase/glycogen phosphorylase"/>
    <property type="match status" value="1"/>
</dbReference>
<dbReference type="GO" id="GO:0005975">
    <property type="term" value="P:carbohydrate metabolic process"/>
    <property type="evidence" value="ECO:0007669"/>
    <property type="project" value="InterPro"/>
</dbReference>
<evidence type="ECO:0000259" key="4">
    <source>
        <dbReference type="Pfam" id="PF06722"/>
    </source>
</evidence>
<accession>A0AB74JKP8</accession>
<evidence type="ECO:0000256" key="2">
    <source>
        <dbReference type="SAM" id="MobiDB-lite"/>
    </source>
</evidence>
<organism evidence="5 6">
    <name type="scientific">Aureobasidium pullulans</name>
    <name type="common">Black yeast</name>
    <name type="synonym">Pullularia pullulans</name>
    <dbReference type="NCBI Taxonomy" id="5580"/>
    <lineage>
        <taxon>Eukaryota</taxon>
        <taxon>Fungi</taxon>
        <taxon>Dikarya</taxon>
        <taxon>Ascomycota</taxon>
        <taxon>Pezizomycotina</taxon>
        <taxon>Dothideomycetes</taxon>
        <taxon>Dothideomycetidae</taxon>
        <taxon>Dothideales</taxon>
        <taxon>Saccotheciaceae</taxon>
        <taxon>Aureobasidium</taxon>
    </lineage>
</organism>
<dbReference type="InterPro" id="IPR004276">
    <property type="entry name" value="GlycoTrans_28_N"/>
</dbReference>
<dbReference type="FunFam" id="3.40.50.2000:FF:000009">
    <property type="entry name" value="Sterol 3-beta-glucosyltransferase UGT80A2"/>
    <property type="match status" value="1"/>
</dbReference>
<feature type="domain" description="Glycosyltransferase family 28 N-terminal" evidence="3">
    <location>
        <begin position="62"/>
        <end position="209"/>
    </location>
</feature>
<feature type="region of interest" description="Disordered" evidence="2">
    <location>
        <begin position="577"/>
        <end position="612"/>
    </location>
</feature>
<comment type="caution">
    <text evidence="5">The sequence shown here is derived from an EMBL/GenBank/DDBJ whole genome shotgun (WGS) entry which is preliminary data.</text>
</comment>
<protein>
    <submittedName>
        <fullName evidence="5">UDP-Glycosyltransferase/glycogen phosphorylase</fullName>
    </submittedName>
</protein>
<dbReference type="Gene3D" id="3.40.50.2000">
    <property type="entry name" value="Glycogen Phosphorylase B"/>
    <property type="match status" value="2"/>
</dbReference>
<dbReference type="Pfam" id="PF03033">
    <property type="entry name" value="Glyco_transf_28"/>
    <property type="match status" value="1"/>
</dbReference>
<dbReference type="CDD" id="cd03784">
    <property type="entry name" value="GT1_Gtf-like"/>
    <property type="match status" value="1"/>
</dbReference>
<dbReference type="InterPro" id="IPR050426">
    <property type="entry name" value="Glycosyltransferase_28"/>
</dbReference>
<dbReference type="PANTHER" id="PTHR48050:SF27">
    <property type="entry name" value="GLUCOSYLTRANSFERASE, PUTATIVE (AFU_ORTHOLOGUE AFUA_7G04880)-RELATED"/>
    <property type="match status" value="1"/>
</dbReference>
<evidence type="ECO:0000256" key="1">
    <source>
        <dbReference type="ARBA" id="ARBA00022679"/>
    </source>
</evidence>
<dbReference type="GO" id="GO:0016906">
    <property type="term" value="F:sterol 3-beta-glucosyltransferase activity"/>
    <property type="evidence" value="ECO:0007669"/>
    <property type="project" value="UniProtKB-ARBA"/>
</dbReference>
<dbReference type="FunFam" id="3.40.50.2000:FF:000100">
    <property type="entry name" value="Glycosyltransferase family 1 protein"/>
    <property type="match status" value="1"/>
</dbReference>
<feature type="domain" description="Erythromycin biosynthesis protein CIII-like C-terminal" evidence="4">
    <location>
        <begin position="377"/>
        <end position="466"/>
    </location>
</feature>